<evidence type="ECO:0000313" key="3">
    <source>
        <dbReference type="RefSeq" id="XP_055366176.1"/>
    </source>
</evidence>
<sequence length="339" mass="38909">MLEAYFEHVRPHFVKQDVDDKGRFFLSKTGKTLCSATNDMARFYEHFKLPNITSQELRRVIVTTVSSMFSEEQKDKFAHYMAHTTAVAKAHYRMKTAEETVATANVLASLTAYSSSDESNEKPSKKKRGASIDEDTLQDVRKDFAEFLEVFPVTLNGKPPSKLARINAGFPVDRTFYDKWRIAQFQNREDHLLSKCYRRQPTAAKIKKLIESEGWTANYPSPETIVQKWRPPKKIDVETDDNIRRCIELQKWSGVAIKTFEDNRGQGVVATKNFLKGSIICDYHGELITSEEGHQILKSSNDHMGYLFFFTAGSRRLCIDAQTHPCKCHPKHGNSWKKN</sequence>
<dbReference type="RefSeq" id="XP_055366175.1">
    <property type="nucleotide sequence ID" value="XM_055510200.1"/>
</dbReference>
<name>A0A9W2XW03_BETSP</name>
<proteinExistence type="predicted"/>
<dbReference type="SUPFAM" id="SSF82199">
    <property type="entry name" value="SET domain"/>
    <property type="match status" value="1"/>
</dbReference>
<dbReference type="Proteomes" id="UP000515150">
    <property type="component" value="Chromosome 7"/>
</dbReference>
<dbReference type="PANTHER" id="PTHR47306:SF2">
    <property type="entry name" value="CORE-BINDING (CB) DOMAIN-CONTAINING PROTEIN"/>
    <property type="match status" value="1"/>
</dbReference>
<evidence type="ECO:0000313" key="1">
    <source>
        <dbReference type="Proteomes" id="UP000515150"/>
    </source>
</evidence>
<dbReference type="RefSeq" id="XP_055366176.1">
    <property type="nucleotide sequence ID" value="XM_055510201.1"/>
</dbReference>
<dbReference type="PANTHER" id="PTHR47306">
    <property type="entry name" value="SI:CH211-178J18.4-RELATED"/>
    <property type="match status" value="1"/>
</dbReference>
<dbReference type="KEGG" id="bspl:114858799"/>
<dbReference type="AlphaFoldDB" id="A0A9W2XW03"/>
<dbReference type="InterPro" id="IPR046341">
    <property type="entry name" value="SET_dom_sf"/>
</dbReference>
<evidence type="ECO:0000313" key="2">
    <source>
        <dbReference type="RefSeq" id="XP_055366175.1"/>
    </source>
</evidence>
<dbReference type="Gene3D" id="2.170.270.10">
    <property type="entry name" value="SET domain"/>
    <property type="match status" value="1"/>
</dbReference>
<reference evidence="2 3" key="1">
    <citation type="submission" date="2025-04" db="UniProtKB">
        <authorList>
            <consortium name="RefSeq"/>
        </authorList>
    </citation>
    <scope>IDENTIFICATION</scope>
</reference>
<gene>
    <name evidence="2 3" type="primary">LOC114858799</name>
</gene>
<protein>
    <submittedName>
        <fullName evidence="2 3">Uncharacterized protein LOC114858799</fullName>
    </submittedName>
</protein>
<accession>A0A9W2XW03</accession>
<keyword evidence="1" id="KW-1185">Reference proteome</keyword>
<dbReference type="GeneID" id="114858799"/>
<organism evidence="1 3">
    <name type="scientific">Betta splendens</name>
    <name type="common">Siamese fighting fish</name>
    <dbReference type="NCBI Taxonomy" id="158456"/>
    <lineage>
        <taxon>Eukaryota</taxon>
        <taxon>Metazoa</taxon>
        <taxon>Chordata</taxon>
        <taxon>Craniata</taxon>
        <taxon>Vertebrata</taxon>
        <taxon>Euteleostomi</taxon>
        <taxon>Actinopterygii</taxon>
        <taxon>Neopterygii</taxon>
        <taxon>Teleostei</taxon>
        <taxon>Neoteleostei</taxon>
        <taxon>Acanthomorphata</taxon>
        <taxon>Anabantaria</taxon>
        <taxon>Anabantiformes</taxon>
        <taxon>Anabantoidei</taxon>
        <taxon>Osphronemidae</taxon>
        <taxon>Betta</taxon>
    </lineage>
</organism>
<dbReference type="OrthoDB" id="8796440at2759"/>